<dbReference type="AlphaFoldDB" id="A0A131XNA7"/>
<sequence>HECEPRCLNCNGEHAATDPSCPACLEATQSLQKRTRSGYRRNVHAQGPPPLDTGVGNWPTLPTSNRFGILASSRSRSRSKGPAQVQSAHGSRTLKRSRSRRPNTGAPPPPSPVHNL</sequence>
<proteinExistence type="evidence at transcript level"/>
<organism evidence="2">
    <name type="scientific">Ixodes ricinus</name>
    <name type="common">Common tick</name>
    <name type="synonym">Acarus ricinus</name>
    <dbReference type="NCBI Taxonomy" id="34613"/>
    <lineage>
        <taxon>Eukaryota</taxon>
        <taxon>Metazoa</taxon>
        <taxon>Ecdysozoa</taxon>
        <taxon>Arthropoda</taxon>
        <taxon>Chelicerata</taxon>
        <taxon>Arachnida</taxon>
        <taxon>Acari</taxon>
        <taxon>Parasitiformes</taxon>
        <taxon>Ixodida</taxon>
        <taxon>Ixodoidea</taxon>
        <taxon>Ixodidae</taxon>
        <taxon>Ixodinae</taxon>
        <taxon>Ixodes</taxon>
    </lineage>
</organism>
<accession>A0A131XNA7</accession>
<feature type="non-terminal residue" evidence="2">
    <location>
        <position position="116"/>
    </location>
</feature>
<reference evidence="2" key="1">
    <citation type="submission" date="2016-02" db="EMBL/GenBank/DDBJ databases">
        <title>RNAseq analyses of the midgut from blood- or serum-fed Ixodes ricinus ticks.</title>
        <authorList>
            <person name="Perner J."/>
            <person name="Provaznik J."/>
            <person name="Schrenkova J."/>
            <person name="Urbanova V."/>
            <person name="Ribeiro J.M."/>
            <person name="Kopacek P."/>
        </authorList>
    </citation>
    <scope>NUCLEOTIDE SEQUENCE</scope>
    <source>
        <tissue evidence="2">Gut</tissue>
    </source>
</reference>
<feature type="compositionally biased region" description="Pro residues" evidence="1">
    <location>
        <begin position="105"/>
        <end position="116"/>
    </location>
</feature>
<feature type="compositionally biased region" description="Basic residues" evidence="1">
    <location>
        <begin position="34"/>
        <end position="43"/>
    </location>
</feature>
<evidence type="ECO:0000313" key="2">
    <source>
        <dbReference type="EMBL" id="JAP68673.1"/>
    </source>
</evidence>
<feature type="non-terminal residue" evidence="2">
    <location>
        <position position="1"/>
    </location>
</feature>
<evidence type="ECO:0000256" key="1">
    <source>
        <dbReference type="SAM" id="MobiDB-lite"/>
    </source>
</evidence>
<protein>
    <submittedName>
        <fullName evidence="2">Uncharacterized protein</fullName>
    </submittedName>
</protein>
<dbReference type="EMBL" id="GEFM01007123">
    <property type="protein sequence ID" value="JAP68673.1"/>
    <property type="molecule type" value="mRNA"/>
</dbReference>
<feature type="compositionally biased region" description="Basic residues" evidence="1">
    <location>
        <begin position="92"/>
        <end position="101"/>
    </location>
</feature>
<name>A0A131XNA7_IXORI</name>
<feature type="region of interest" description="Disordered" evidence="1">
    <location>
        <begin position="34"/>
        <end position="116"/>
    </location>
</feature>